<organism evidence="1 2">
    <name type="scientific">Eumeta variegata</name>
    <name type="common">Bagworm moth</name>
    <name type="synonym">Eumeta japonica</name>
    <dbReference type="NCBI Taxonomy" id="151549"/>
    <lineage>
        <taxon>Eukaryota</taxon>
        <taxon>Metazoa</taxon>
        <taxon>Ecdysozoa</taxon>
        <taxon>Arthropoda</taxon>
        <taxon>Hexapoda</taxon>
        <taxon>Insecta</taxon>
        <taxon>Pterygota</taxon>
        <taxon>Neoptera</taxon>
        <taxon>Endopterygota</taxon>
        <taxon>Lepidoptera</taxon>
        <taxon>Glossata</taxon>
        <taxon>Ditrysia</taxon>
        <taxon>Tineoidea</taxon>
        <taxon>Psychidae</taxon>
        <taxon>Oiketicinae</taxon>
        <taxon>Eumeta</taxon>
    </lineage>
</organism>
<evidence type="ECO:0000313" key="1">
    <source>
        <dbReference type="EMBL" id="GBP91146.1"/>
    </source>
</evidence>
<reference evidence="1 2" key="1">
    <citation type="journal article" date="2019" name="Commun. Biol.">
        <title>The bagworm genome reveals a unique fibroin gene that provides high tensile strength.</title>
        <authorList>
            <person name="Kono N."/>
            <person name="Nakamura H."/>
            <person name="Ohtoshi R."/>
            <person name="Tomita M."/>
            <person name="Numata K."/>
            <person name="Arakawa K."/>
        </authorList>
    </citation>
    <scope>NUCLEOTIDE SEQUENCE [LARGE SCALE GENOMIC DNA]</scope>
</reference>
<gene>
    <name evidence="1" type="ORF">EVAR_66311_1</name>
</gene>
<dbReference type="Proteomes" id="UP000299102">
    <property type="component" value="Unassembled WGS sequence"/>
</dbReference>
<comment type="caution">
    <text evidence="1">The sequence shown here is derived from an EMBL/GenBank/DDBJ whole genome shotgun (WGS) entry which is preliminary data.</text>
</comment>
<proteinExistence type="predicted"/>
<dbReference type="EMBL" id="BGZK01002145">
    <property type="protein sequence ID" value="GBP91146.1"/>
    <property type="molecule type" value="Genomic_DNA"/>
</dbReference>
<dbReference type="AlphaFoldDB" id="A0A4C1ZRK2"/>
<protein>
    <submittedName>
        <fullName evidence="1">Uncharacterized protein</fullName>
    </submittedName>
</protein>
<sequence>MLHLPATLPRQTNYLTSPARRRRDADVVAGKRKGGKIERFGSATTHEFTNNFKLNHSLCTPKRQSRIPKSVLPPCRCNNGHQHVSARICQRARPVCWVRRVALIIVPSKNRKLDSETDSEIKNGTGRNRNTGIIIESVAGIEIRTSTVIGIGDEIGLGLTARWVRTKDEKNNSRYKRAKPSECDKNRFDTRTVAHSAREKREMRKPFIQKGDITSSQSENKNYFEKVHSHRVVLVR</sequence>
<keyword evidence="2" id="KW-1185">Reference proteome</keyword>
<evidence type="ECO:0000313" key="2">
    <source>
        <dbReference type="Proteomes" id="UP000299102"/>
    </source>
</evidence>
<name>A0A4C1ZRK2_EUMVA</name>
<accession>A0A4C1ZRK2</accession>